<dbReference type="PRINTS" id="PR00315">
    <property type="entry name" value="ELONGATNFCT"/>
</dbReference>
<dbReference type="InterPro" id="IPR004160">
    <property type="entry name" value="Transl_elong_EFTu/EF1A_C"/>
</dbReference>
<evidence type="ECO:0000256" key="13">
    <source>
        <dbReference type="HAMAP-Rule" id="MF_00118"/>
    </source>
</evidence>
<dbReference type="RefSeq" id="WP_015488559.1">
    <property type="nucleotide sequence ID" value="NC_020888.1"/>
</dbReference>
<comment type="subcellular location">
    <subcellularLocation>
        <location evidence="13">Cytoplasm</location>
    </subcellularLocation>
</comment>
<evidence type="ECO:0000256" key="10">
    <source>
        <dbReference type="ARBA" id="ARBA00058140"/>
    </source>
</evidence>
<dbReference type="SUPFAM" id="SSF50465">
    <property type="entry name" value="EF-Tu/eEF-1alpha/eIF2-gamma C-terminal domain"/>
    <property type="match status" value="1"/>
</dbReference>
<dbReference type="Proteomes" id="UP000011866">
    <property type="component" value="Chromosome"/>
</dbReference>
<comment type="subunit">
    <text evidence="12">(Microbial infection) Upon infection by bacteriophage Qbeta, part of the viral RNA-dependent RNA polymerase complex, the other subunits are the viral replicase catalytic subunit (AC P14647), host ribosomal protein S1 and EF-Ts.</text>
</comment>
<feature type="binding site" evidence="13">
    <location>
        <begin position="136"/>
        <end position="139"/>
    </location>
    <ligand>
        <name>GTP</name>
        <dbReference type="ChEBI" id="CHEBI:37565"/>
    </ligand>
</feature>
<dbReference type="HOGENOM" id="CLU_007265_0_2_6"/>
<dbReference type="PROSITE" id="PS51722">
    <property type="entry name" value="G_TR_2"/>
    <property type="match status" value="1"/>
</dbReference>
<reference evidence="15 16" key="1">
    <citation type="journal article" date="2013" name="Genome Announc.">
        <title>Genome Sequence of Thalassolituus oleivorans MIL-1 (DSM 14913T).</title>
        <authorList>
            <person name="Golyshin P.N."/>
            <person name="Werner J."/>
            <person name="Chernikova T.N."/>
            <person name="Tran H."/>
            <person name="Ferrer M."/>
            <person name="Yakimov M.M."/>
            <person name="Teeling H."/>
            <person name="Golyshina O.V."/>
        </authorList>
    </citation>
    <scope>NUCLEOTIDE SEQUENCE [LARGE SCALE GENOMIC DNA]</scope>
    <source>
        <strain evidence="15 16">MIL-1</strain>
    </source>
</reference>
<evidence type="ECO:0000259" key="14">
    <source>
        <dbReference type="PROSITE" id="PS51722"/>
    </source>
</evidence>
<keyword evidence="3 13" id="KW-0547">Nucleotide-binding</keyword>
<dbReference type="InterPro" id="IPR033720">
    <property type="entry name" value="EFTU_2"/>
</dbReference>
<dbReference type="Pfam" id="PF00009">
    <property type="entry name" value="GTP_EFTU"/>
    <property type="match status" value="1"/>
</dbReference>
<evidence type="ECO:0000256" key="11">
    <source>
        <dbReference type="ARBA" id="ARBA00063778"/>
    </source>
</evidence>
<dbReference type="KEGG" id="tol:TOL_3467"/>
<dbReference type="Pfam" id="PF03144">
    <property type="entry name" value="GTP_EFTU_D2"/>
    <property type="match status" value="1"/>
</dbReference>
<dbReference type="SUPFAM" id="SSF50447">
    <property type="entry name" value="Translation proteins"/>
    <property type="match status" value="1"/>
</dbReference>
<dbReference type="Pfam" id="PF03143">
    <property type="entry name" value="GTP_EFTU_D3"/>
    <property type="match status" value="1"/>
</dbReference>
<dbReference type="InterPro" id="IPR000795">
    <property type="entry name" value="T_Tr_GTP-bd_dom"/>
</dbReference>
<evidence type="ECO:0000256" key="5">
    <source>
        <dbReference type="ARBA" id="ARBA00022801"/>
    </source>
</evidence>
<comment type="subunit">
    <text evidence="11">Monomer. Heterotetramer composed of two EF-Ts.EF-Tu dimer complexes.</text>
</comment>
<dbReference type="PATRIC" id="fig|1298593.3.peg.3352"/>
<dbReference type="PANTHER" id="PTHR43721:SF22">
    <property type="entry name" value="ELONGATION FACTOR TU, MITOCHONDRIAL"/>
    <property type="match status" value="1"/>
</dbReference>
<dbReference type="PROSITE" id="PS00301">
    <property type="entry name" value="G_TR_1"/>
    <property type="match status" value="1"/>
</dbReference>
<dbReference type="InterPro" id="IPR041709">
    <property type="entry name" value="EF-Tu_GTP-bd"/>
</dbReference>
<keyword evidence="8 13" id="KW-0342">GTP-binding</keyword>
<keyword evidence="7 13" id="KW-0648">Protein biosynthesis</keyword>
<dbReference type="InterPro" id="IPR027417">
    <property type="entry name" value="P-loop_NTPase"/>
</dbReference>
<dbReference type="InterPro" id="IPR031157">
    <property type="entry name" value="G_TR_CS"/>
</dbReference>
<keyword evidence="4 13" id="KW-0251">Elongation factor</keyword>
<gene>
    <name evidence="13" type="primary">tuf</name>
    <name evidence="15" type="ORF">TOL_3467</name>
</gene>
<protein>
    <recommendedName>
        <fullName evidence="9 13">Elongation factor Tu</fullName>
        <shortName evidence="13">EF-Tu</shortName>
        <ecNumber evidence="13">3.6.5.3</ecNumber>
    </recommendedName>
</protein>
<dbReference type="NCBIfam" id="NF009373">
    <property type="entry name" value="PRK12736.1"/>
    <property type="match status" value="1"/>
</dbReference>
<dbReference type="GO" id="GO:0003924">
    <property type="term" value="F:GTPase activity"/>
    <property type="evidence" value="ECO:0007669"/>
    <property type="project" value="UniProtKB-UniRule"/>
</dbReference>
<name>M5E919_9GAMM</name>
<feature type="binding site" evidence="13">
    <location>
        <position position="26"/>
    </location>
    <ligand>
        <name>Mg(2+)</name>
        <dbReference type="ChEBI" id="CHEBI:18420"/>
    </ligand>
</feature>
<evidence type="ECO:0000256" key="8">
    <source>
        <dbReference type="ARBA" id="ARBA00023134"/>
    </source>
</evidence>
<dbReference type="Gene3D" id="3.40.50.300">
    <property type="entry name" value="P-loop containing nucleotide triphosphate hydrolases"/>
    <property type="match status" value="1"/>
</dbReference>
<dbReference type="NCBIfam" id="NF000766">
    <property type="entry name" value="PRK00049.1"/>
    <property type="match status" value="1"/>
</dbReference>
<dbReference type="InterPro" id="IPR005225">
    <property type="entry name" value="Small_GTP-bd"/>
</dbReference>
<evidence type="ECO:0000256" key="12">
    <source>
        <dbReference type="ARBA" id="ARBA00064283"/>
    </source>
</evidence>
<dbReference type="SUPFAM" id="SSF52540">
    <property type="entry name" value="P-loop containing nucleoside triphosphate hydrolases"/>
    <property type="match status" value="1"/>
</dbReference>
<dbReference type="FunFam" id="3.40.50.300:FF:000003">
    <property type="entry name" value="Elongation factor Tu"/>
    <property type="match status" value="1"/>
</dbReference>
<dbReference type="GO" id="GO:0005829">
    <property type="term" value="C:cytosol"/>
    <property type="evidence" value="ECO:0007669"/>
    <property type="project" value="TreeGrafter"/>
</dbReference>
<comment type="similarity">
    <text evidence="1 13">Belongs to the TRAFAC class translation factor GTPase superfamily. Classic translation factor GTPase family. EF-Tu/EF-1A subfamily.</text>
</comment>
<keyword evidence="6 13" id="KW-0460">Magnesium</keyword>
<dbReference type="InterPro" id="IPR004161">
    <property type="entry name" value="EFTu-like_2"/>
</dbReference>
<dbReference type="HAMAP" id="MF_00118_B">
    <property type="entry name" value="EF_Tu_B"/>
    <property type="match status" value="1"/>
</dbReference>
<dbReference type="InterPro" id="IPR050055">
    <property type="entry name" value="EF-Tu_GTPase"/>
</dbReference>
<evidence type="ECO:0000256" key="9">
    <source>
        <dbReference type="ARBA" id="ARBA00029554"/>
    </source>
</evidence>
<evidence type="ECO:0000256" key="6">
    <source>
        <dbReference type="ARBA" id="ARBA00022842"/>
    </source>
</evidence>
<comment type="function">
    <text evidence="10">May play an important regulatory role in cell growth and in the bacterial response to nutrient deprivation.</text>
</comment>
<comment type="catalytic activity">
    <reaction evidence="13">
        <text>GTP + H2O = GDP + phosphate + H(+)</text>
        <dbReference type="Rhea" id="RHEA:19669"/>
        <dbReference type="ChEBI" id="CHEBI:15377"/>
        <dbReference type="ChEBI" id="CHEBI:15378"/>
        <dbReference type="ChEBI" id="CHEBI:37565"/>
        <dbReference type="ChEBI" id="CHEBI:43474"/>
        <dbReference type="ChEBI" id="CHEBI:58189"/>
        <dbReference type="EC" id="3.6.5.3"/>
    </reaction>
</comment>
<dbReference type="STRING" id="187493.CN03_17125"/>
<evidence type="ECO:0000256" key="2">
    <source>
        <dbReference type="ARBA" id="ARBA00022723"/>
    </source>
</evidence>
<organism evidence="15 16">
    <name type="scientific">Thalassolituus oleivorans MIL-1</name>
    <dbReference type="NCBI Taxonomy" id="1298593"/>
    <lineage>
        <taxon>Bacteria</taxon>
        <taxon>Pseudomonadati</taxon>
        <taxon>Pseudomonadota</taxon>
        <taxon>Gammaproteobacteria</taxon>
        <taxon>Oceanospirillales</taxon>
        <taxon>Oceanospirillaceae</taxon>
        <taxon>Thalassolituus</taxon>
    </lineage>
</organism>
<dbReference type="NCBIfam" id="TIGR00231">
    <property type="entry name" value="small_GTP"/>
    <property type="match status" value="1"/>
</dbReference>
<proteinExistence type="inferred from homology"/>
<evidence type="ECO:0000313" key="15">
    <source>
        <dbReference type="EMBL" id="CCU73856.1"/>
    </source>
</evidence>
<keyword evidence="16" id="KW-1185">Reference proteome</keyword>
<accession>M5E919</accession>
<dbReference type="InterPro" id="IPR009001">
    <property type="entry name" value="Transl_elong_EF1A/Init_IF2_C"/>
</dbReference>
<dbReference type="GO" id="GO:0005525">
    <property type="term" value="F:GTP binding"/>
    <property type="evidence" value="ECO:0007669"/>
    <property type="project" value="UniProtKB-UniRule"/>
</dbReference>
<dbReference type="InterPro" id="IPR009000">
    <property type="entry name" value="Transl_B-barrel_sf"/>
</dbReference>
<dbReference type="AlphaFoldDB" id="M5E919"/>
<dbReference type="CDD" id="cd03697">
    <property type="entry name" value="EFTU_II"/>
    <property type="match status" value="1"/>
</dbReference>
<dbReference type="CDD" id="cd03707">
    <property type="entry name" value="EFTU_III"/>
    <property type="match status" value="1"/>
</dbReference>
<dbReference type="EMBL" id="HF680312">
    <property type="protein sequence ID" value="CCU73856.1"/>
    <property type="molecule type" value="Genomic_DNA"/>
</dbReference>
<dbReference type="GeneID" id="79178177"/>
<evidence type="ECO:0000256" key="4">
    <source>
        <dbReference type="ARBA" id="ARBA00022768"/>
    </source>
</evidence>
<feature type="binding site" evidence="13">
    <location>
        <begin position="81"/>
        <end position="85"/>
    </location>
    <ligand>
        <name>GTP</name>
        <dbReference type="ChEBI" id="CHEBI:37565"/>
    </ligand>
</feature>
<evidence type="ECO:0000256" key="3">
    <source>
        <dbReference type="ARBA" id="ARBA00022741"/>
    </source>
</evidence>
<dbReference type="eggNOG" id="COG0050">
    <property type="taxonomic scope" value="Bacteria"/>
</dbReference>
<dbReference type="InterPro" id="IPR004541">
    <property type="entry name" value="Transl_elong_EFTu/EF1A_bac/org"/>
</dbReference>
<dbReference type="PANTHER" id="PTHR43721">
    <property type="entry name" value="ELONGATION FACTOR TU-RELATED"/>
    <property type="match status" value="1"/>
</dbReference>
<feature type="binding site" evidence="13">
    <location>
        <begin position="19"/>
        <end position="26"/>
    </location>
    <ligand>
        <name>GTP</name>
        <dbReference type="ChEBI" id="CHEBI:37565"/>
    </ligand>
</feature>
<dbReference type="FunFam" id="2.40.30.10:FF:000001">
    <property type="entry name" value="Elongation factor Tu"/>
    <property type="match status" value="1"/>
</dbReference>
<dbReference type="EC" id="3.6.5.3" evidence="13"/>
<evidence type="ECO:0000256" key="1">
    <source>
        <dbReference type="ARBA" id="ARBA00007249"/>
    </source>
</evidence>
<evidence type="ECO:0000313" key="16">
    <source>
        <dbReference type="Proteomes" id="UP000011866"/>
    </source>
</evidence>
<dbReference type="NCBIfam" id="NF009372">
    <property type="entry name" value="PRK12735.1"/>
    <property type="match status" value="1"/>
</dbReference>
<dbReference type="GO" id="GO:0003746">
    <property type="term" value="F:translation elongation factor activity"/>
    <property type="evidence" value="ECO:0007669"/>
    <property type="project" value="UniProtKB-UniRule"/>
</dbReference>
<keyword evidence="2 13" id="KW-0479">Metal-binding</keyword>
<keyword evidence="5 13" id="KW-0378">Hydrolase</keyword>
<dbReference type="NCBIfam" id="TIGR00485">
    <property type="entry name" value="EF-Tu"/>
    <property type="match status" value="1"/>
</dbReference>
<dbReference type="GO" id="GO:0000287">
    <property type="term" value="F:magnesium ion binding"/>
    <property type="evidence" value="ECO:0007669"/>
    <property type="project" value="UniProtKB-UniRule"/>
</dbReference>
<dbReference type="CDD" id="cd01884">
    <property type="entry name" value="EF_Tu"/>
    <property type="match status" value="1"/>
</dbReference>
<dbReference type="Gene3D" id="2.40.30.10">
    <property type="entry name" value="Translation factors"/>
    <property type="match status" value="2"/>
</dbReference>
<sequence>MAKAAFERTKPHVNVGTIGHVDHGKTTLTAALTRVCSEVWGGAAVAFDGIDNAPEERERGITISTSHVEYESPSRHYAHVDCPGHADYVKNMITGAAQMDGAILVCGATDGPMPQTREHILLSRQVGVPYIVVFLNKADLLAEDCGGADSEEYAEMLELVEMELRDLLSEYDFPGDDTPIIAGSALMALNGTDDNEMGTTAVKKLVETLDSYIPEPERAIDGAFLMPIEDVFSIQGRGTVVTGRVERGIVRTGEEVAIIGIKDTIKTTCTGVEMFRKILDEGRAGENVGVLLRGTKREEVERGQVLAKPGSITPHTTFQSEVYVLGKDEGGRHTPFFKGYRPQFYFRTTDVTGACELPEGVEMVMPGDNVQLTVTLIAPIAMDEGLRFAIREGGRTVGAGVVAKVIA</sequence>
<feature type="domain" description="Tr-type G" evidence="14">
    <location>
        <begin position="10"/>
        <end position="217"/>
    </location>
</feature>
<keyword evidence="13" id="KW-0963">Cytoplasm</keyword>
<evidence type="ECO:0000256" key="7">
    <source>
        <dbReference type="ARBA" id="ARBA00022917"/>
    </source>
</evidence>
<comment type="function">
    <text evidence="13">GTP hydrolase that promotes the GTP-dependent binding of aminoacyl-tRNA to the A-site of ribosomes during protein biosynthesis.</text>
</comment>